<keyword evidence="7 13" id="KW-0378">Hydrolase</keyword>
<evidence type="ECO:0000256" key="4">
    <source>
        <dbReference type="ARBA" id="ARBA00022517"/>
    </source>
</evidence>
<dbReference type="CDD" id="cd00268">
    <property type="entry name" value="DEADc"/>
    <property type="match status" value="1"/>
</dbReference>
<dbReference type="Pfam" id="PF00270">
    <property type="entry name" value="DEAD"/>
    <property type="match status" value="1"/>
</dbReference>
<evidence type="ECO:0000256" key="10">
    <source>
        <dbReference type="ARBA" id="ARBA00023242"/>
    </source>
</evidence>
<evidence type="ECO:0000313" key="18">
    <source>
        <dbReference type="EMBL" id="OUS47066.1"/>
    </source>
</evidence>
<comment type="similarity">
    <text evidence="2">Belongs to the DEAD box helicase family. DDX5/DBP2 subfamily.</text>
</comment>
<dbReference type="InterPro" id="IPR001650">
    <property type="entry name" value="Helicase_C-like"/>
</dbReference>
<dbReference type="EMBL" id="KZ155780">
    <property type="protein sequence ID" value="OUS47066.1"/>
    <property type="molecule type" value="Genomic_DNA"/>
</dbReference>
<organism evidence="18">
    <name type="scientific">Ostreococcus tauri</name>
    <name type="common">Marine green alga</name>
    <dbReference type="NCBI Taxonomy" id="70448"/>
    <lineage>
        <taxon>Eukaryota</taxon>
        <taxon>Viridiplantae</taxon>
        <taxon>Chlorophyta</taxon>
        <taxon>Mamiellophyceae</taxon>
        <taxon>Mamiellales</taxon>
        <taxon>Bathycoccaceae</taxon>
        <taxon>Ostreococcus</taxon>
    </lineage>
</organism>
<feature type="short sequence motif" description="Q motif" evidence="12">
    <location>
        <begin position="111"/>
        <end position="139"/>
    </location>
</feature>
<feature type="compositionally biased region" description="Basic and acidic residues" evidence="14">
    <location>
        <begin position="22"/>
        <end position="54"/>
    </location>
</feature>
<accession>A0A1Y5IC24</accession>
<dbReference type="GO" id="GO:0003676">
    <property type="term" value="F:nucleic acid binding"/>
    <property type="evidence" value="ECO:0007669"/>
    <property type="project" value="InterPro"/>
</dbReference>
<dbReference type="SMART" id="SM00487">
    <property type="entry name" value="DEXDc"/>
    <property type="match status" value="1"/>
</dbReference>
<dbReference type="SMART" id="SM00490">
    <property type="entry name" value="HELICc"/>
    <property type="match status" value="1"/>
</dbReference>
<dbReference type="PROSITE" id="PS00039">
    <property type="entry name" value="DEAD_ATP_HELICASE"/>
    <property type="match status" value="1"/>
</dbReference>
<evidence type="ECO:0000256" key="8">
    <source>
        <dbReference type="ARBA" id="ARBA00022806"/>
    </source>
</evidence>
<evidence type="ECO:0000259" key="17">
    <source>
        <dbReference type="PROSITE" id="PS51195"/>
    </source>
</evidence>
<dbReference type="InterPro" id="IPR014001">
    <property type="entry name" value="Helicase_ATP-bd"/>
</dbReference>
<evidence type="ECO:0000256" key="3">
    <source>
        <dbReference type="ARBA" id="ARBA00012552"/>
    </source>
</evidence>
<evidence type="ECO:0000256" key="6">
    <source>
        <dbReference type="ARBA" id="ARBA00022741"/>
    </source>
</evidence>
<dbReference type="CDD" id="cd18787">
    <property type="entry name" value="SF2_C_DEAD"/>
    <property type="match status" value="1"/>
</dbReference>
<evidence type="ECO:0000256" key="14">
    <source>
        <dbReference type="SAM" id="MobiDB-lite"/>
    </source>
</evidence>
<dbReference type="Pfam" id="PF00271">
    <property type="entry name" value="Helicase_C"/>
    <property type="match status" value="1"/>
</dbReference>
<comment type="subcellular location">
    <subcellularLocation>
        <location evidence="1">Nucleus</location>
        <location evidence="1">Nucleolus</location>
    </subcellularLocation>
</comment>
<dbReference type="PROSITE" id="PS51195">
    <property type="entry name" value="Q_MOTIF"/>
    <property type="match status" value="1"/>
</dbReference>
<dbReference type="GO" id="GO:0005524">
    <property type="term" value="F:ATP binding"/>
    <property type="evidence" value="ECO:0007669"/>
    <property type="project" value="UniProtKB-KW"/>
</dbReference>
<comment type="function">
    <text evidence="11">ATP-dependent RNA helicase required for 60S ribosomal subunit synthesis. Involved in efficient pre-rRNA processing, predominantly at site A3, which is necessary for the normal formation of 25S and 5.8S rRNAs.</text>
</comment>
<name>A0A1Y5IC24_OSTTA</name>
<dbReference type="Proteomes" id="UP000195557">
    <property type="component" value="Unassembled WGS sequence"/>
</dbReference>
<feature type="region of interest" description="Disordered" evidence="14">
    <location>
        <begin position="1"/>
        <end position="64"/>
    </location>
</feature>
<evidence type="ECO:0000256" key="7">
    <source>
        <dbReference type="ARBA" id="ARBA00022801"/>
    </source>
</evidence>
<keyword evidence="8 13" id="KW-0347">Helicase</keyword>
<reference evidence="18" key="1">
    <citation type="submission" date="2017-04" db="EMBL/GenBank/DDBJ databases">
        <title>Population genomics of picophytoplankton unveils novel chromosome hypervariability.</title>
        <authorList>
            <consortium name="DOE Joint Genome Institute"/>
            <person name="Blanc-Mathieu R."/>
            <person name="Krasovec M."/>
            <person name="Hebrard M."/>
            <person name="Yau S."/>
            <person name="Desgranges E."/>
            <person name="Martin J."/>
            <person name="Schackwitz W."/>
            <person name="Kuo A."/>
            <person name="Salin G."/>
            <person name="Donnadieu C."/>
            <person name="Desdevises Y."/>
            <person name="Sanchez-Ferandin S."/>
            <person name="Moreau H."/>
            <person name="Rivals E."/>
            <person name="Grigoriev I.V."/>
            <person name="Grimsley N."/>
            <person name="Eyre-Walker A."/>
            <person name="Piganeau G."/>
        </authorList>
    </citation>
    <scope>NUCLEOTIDE SEQUENCE [LARGE SCALE GENOMIC DNA]</scope>
    <source>
        <strain evidence="18">RCC 1115</strain>
    </source>
</reference>
<feature type="domain" description="DEAD-box RNA helicase Q" evidence="17">
    <location>
        <begin position="111"/>
        <end position="139"/>
    </location>
</feature>
<protein>
    <recommendedName>
        <fullName evidence="3">RNA helicase</fullName>
        <ecNumber evidence="3">3.6.4.13</ecNumber>
    </recommendedName>
</protein>
<gene>
    <name evidence="18" type="ORF">BE221DRAFT_191606</name>
</gene>
<keyword evidence="10" id="KW-0539">Nucleus</keyword>
<evidence type="ECO:0000259" key="16">
    <source>
        <dbReference type="PROSITE" id="PS51194"/>
    </source>
</evidence>
<evidence type="ECO:0000256" key="1">
    <source>
        <dbReference type="ARBA" id="ARBA00004604"/>
    </source>
</evidence>
<evidence type="ECO:0000256" key="11">
    <source>
        <dbReference type="ARBA" id="ARBA00037449"/>
    </source>
</evidence>
<dbReference type="PROSITE" id="PS51194">
    <property type="entry name" value="HELICASE_CTER"/>
    <property type="match status" value="1"/>
</dbReference>
<feature type="domain" description="Helicase ATP-binding" evidence="15">
    <location>
        <begin position="142"/>
        <end position="318"/>
    </location>
</feature>
<evidence type="ECO:0000259" key="15">
    <source>
        <dbReference type="PROSITE" id="PS51192"/>
    </source>
</evidence>
<dbReference type="GO" id="GO:0016787">
    <property type="term" value="F:hydrolase activity"/>
    <property type="evidence" value="ECO:0007669"/>
    <property type="project" value="UniProtKB-KW"/>
</dbReference>
<keyword evidence="4" id="KW-0690">Ribosome biogenesis</keyword>
<dbReference type="eggNOG" id="KOG0331">
    <property type="taxonomic scope" value="Eukaryota"/>
</dbReference>
<proteinExistence type="inferred from homology"/>
<dbReference type="InterPro" id="IPR011545">
    <property type="entry name" value="DEAD/DEAH_box_helicase_dom"/>
</dbReference>
<dbReference type="InterPro" id="IPR000629">
    <property type="entry name" value="RNA-helicase_DEAD-box_CS"/>
</dbReference>
<dbReference type="SUPFAM" id="SSF52540">
    <property type="entry name" value="P-loop containing nucleoside triphosphate hydrolases"/>
    <property type="match status" value="1"/>
</dbReference>
<dbReference type="EC" id="3.6.4.13" evidence="3"/>
<evidence type="ECO:0000256" key="2">
    <source>
        <dbReference type="ARBA" id="ARBA00009334"/>
    </source>
</evidence>
<evidence type="ECO:0000256" key="12">
    <source>
        <dbReference type="PROSITE-ProRule" id="PRU00552"/>
    </source>
</evidence>
<dbReference type="Gene3D" id="3.40.50.300">
    <property type="entry name" value="P-loop containing nucleotide triphosphate hydrolases"/>
    <property type="match status" value="2"/>
</dbReference>
<dbReference type="AlphaFoldDB" id="A0A1Y5IC24"/>
<dbReference type="GO" id="GO:0003724">
    <property type="term" value="F:RNA helicase activity"/>
    <property type="evidence" value="ECO:0007669"/>
    <property type="project" value="UniProtKB-EC"/>
</dbReference>
<evidence type="ECO:0000256" key="9">
    <source>
        <dbReference type="ARBA" id="ARBA00022840"/>
    </source>
</evidence>
<feature type="domain" description="Helicase C-terminal" evidence="16">
    <location>
        <begin position="342"/>
        <end position="500"/>
    </location>
</feature>
<dbReference type="PANTHER" id="PTHR47958">
    <property type="entry name" value="ATP-DEPENDENT RNA HELICASE DBP3"/>
    <property type="match status" value="1"/>
</dbReference>
<dbReference type="InterPro" id="IPR014014">
    <property type="entry name" value="RNA_helicase_DEAD_Q_motif"/>
</dbReference>
<sequence>MGYVPPHLRGGGDAHANASAGDGRDHGRGSGYRDDRGPPPGRRLDDRDAARGDGRGGGAARGGAHAPVFAAWRPSARAEALTTAQATEIRERLGVTVDVEDGEPEAPSAIESFEDMELKRDILADIKFREYDKPSPIQAQAIPVILSGRDVLGCAETGSGKTAAFSIPMIQHALNQAPLRQGDGPFAIVMAPTRELAQQIETEAKTFTRSSRGFRTAIIVGGTNMSEQRSMLRGGVQIVVATPGRLIDHLQQGNTNLARVSFVVLDEADRMLDMGFEPQIREVLMNLPKPHQTLLFSATMPVEVEALAADYLNKPVKVKVGQTSAPTANVSQQLEKVVDAEKVDRLVTMLISEQREAQKLGHSMPMTVVFVERKHRADEIAELLNAENVSAAALHGGRSQGEREAALHDYKTGRCSVLVATDVAARGLDVKGVAHVVNLDLPRNFEDYVHRIGRTGRAGMSGRSTSFYTDRDSFIVAQIKRALMELEAGNAFAFATGREARAKEREEARAWREGKQHEAAVVETEGGVTITVEDKFKHMMVSAPVAAPGAAAPAAGVADDAWGDGSDDDAW</sequence>
<evidence type="ECO:0000256" key="5">
    <source>
        <dbReference type="ARBA" id="ARBA00022552"/>
    </source>
</evidence>
<dbReference type="InterPro" id="IPR044742">
    <property type="entry name" value="DEAD/DEAH_RhlB"/>
</dbReference>
<keyword evidence="5" id="KW-0698">rRNA processing</keyword>
<dbReference type="PROSITE" id="PS51192">
    <property type="entry name" value="HELICASE_ATP_BIND_1"/>
    <property type="match status" value="1"/>
</dbReference>
<evidence type="ECO:0000256" key="13">
    <source>
        <dbReference type="RuleBase" id="RU000492"/>
    </source>
</evidence>
<keyword evidence="9 13" id="KW-0067">ATP-binding</keyword>
<dbReference type="InterPro" id="IPR027417">
    <property type="entry name" value="P-loop_NTPase"/>
</dbReference>
<keyword evidence="6 13" id="KW-0547">Nucleotide-binding</keyword>